<sequence length="51" mass="5550">MPYQLYGSGITTAIIPVAFVLVGILLCFFGYRMFKVMLAIAGFILGFNLAS</sequence>
<keyword evidence="1" id="KW-0812">Transmembrane</keyword>
<dbReference type="Proteomes" id="UP000630660">
    <property type="component" value="Unassembled WGS sequence"/>
</dbReference>
<dbReference type="AlphaFoldDB" id="A0A9D5KAN7"/>
<gene>
    <name evidence="2" type="ORF">GF359_08950</name>
</gene>
<evidence type="ECO:0000256" key="1">
    <source>
        <dbReference type="SAM" id="Phobius"/>
    </source>
</evidence>
<protein>
    <submittedName>
        <fullName evidence="2">Uncharacterized protein</fullName>
    </submittedName>
</protein>
<keyword evidence="1" id="KW-1133">Transmembrane helix</keyword>
<name>A0A9D5KAN7_UNCW3</name>
<reference evidence="2" key="1">
    <citation type="submission" date="2019-11" db="EMBL/GenBank/DDBJ databases">
        <title>Microbial mats filling the niche in hypersaline microbial mats.</title>
        <authorList>
            <person name="Wong H.L."/>
            <person name="Macleod F.I."/>
            <person name="White R.A. III"/>
            <person name="Burns B.P."/>
        </authorList>
    </citation>
    <scope>NUCLEOTIDE SEQUENCE</scope>
    <source>
        <strain evidence="2">Bin_327</strain>
    </source>
</reference>
<accession>A0A9D5KAN7</accession>
<comment type="caution">
    <text evidence="2">The sequence shown here is derived from an EMBL/GenBank/DDBJ whole genome shotgun (WGS) entry which is preliminary data.</text>
</comment>
<dbReference type="EMBL" id="WJKJ01000299">
    <property type="protein sequence ID" value="MBD3365327.1"/>
    <property type="molecule type" value="Genomic_DNA"/>
</dbReference>
<feature type="non-terminal residue" evidence="2">
    <location>
        <position position="51"/>
    </location>
</feature>
<feature type="transmembrane region" description="Helical" evidence="1">
    <location>
        <begin position="6"/>
        <end position="26"/>
    </location>
</feature>
<proteinExistence type="predicted"/>
<evidence type="ECO:0000313" key="2">
    <source>
        <dbReference type="EMBL" id="MBD3365327.1"/>
    </source>
</evidence>
<keyword evidence="1" id="KW-0472">Membrane</keyword>
<organism evidence="2 3">
    <name type="scientific">candidate division WOR-3 bacterium</name>
    <dbReference type="NCBI Taxonomy" id="2052148"/>
    <lineage>
        <taxon>Bacteria</taxon>
        <taxon>Bacteria division WOR-3</taxon>
    </lineage>
</organism>
<evidence type="ECO:0000313" key="3">
    <source>
        <dbReference type="Proteomes" id="UP000630660"/>
    </source>
</evidence>